<dbReference type="GeneID" id="80884203"/>
<evidence type="ECO:0000256" key="12">
    <source>
        <dbReference type="ARBA" id="ARBA00034617"/>
    </source>
</evidence>
<evidence type="ECO:0000256" key="14">
    <source>
        <dbReference type="ARBA" id="ARBA00049360"/>
    </source>
</evidence>
<feature type="region of interest" description="Disordered" evidence="15">
    <location>
        <begin position="405"/>
        <end position="432"/>
    </location>
</feature>
<comment type="subcellular location">
    <subcellularLocation>
        <location evidence="1">Nucleus</location>
    </subcellularLocation>
</comment>
<sequence>MPFVPDNNLRSHIQWLLGAKAHIPQVVDIAPTVCVSVIPGTILQLLPKAVEDKACAESSDMPAWPLLSADRDRSVSSQLHSRSLVHTDALLYEPISSAKNASITGPLTPANCNVLNTRKELKTPASKVISEPSSRILTIDLSSDDIEDIDHTSEIEKPPLRRVRDSPRNSPSKRLRPRKGSAGTTIKNLANLGAQRRVSSIPQVRSAAASFTEHEIPDSDDEFDVDMVPGTYPDLLAEVNTKEQSEIALEKIFADDISVNVNEKAASTSFATTIASTGQDVVVTQPSRFPQRNMEDGISVDKRMQESLKNDLLSVMGTCMAILEQSLAIATDWSRPETERKAECEQLMPEFNRVHRIWQTCEANLRNYENSCRPESATYYQACPQHEERQVTGFQDRDDSVYLESLPSPELGDYDPDFHEERSGDYEETPTTNGNAFIDIHDEINLGPDMDLGSEYIGSSPTKPLTVVDDEPEIQVPSTQAAFSNRITVLGVDDADFGNAYMNPAKQMAHLADGDINNAEMRYEWSREVCGVLRNVFKLPGFRHNQLEAINATLSGKDVFVLMPTGGGKSLCYQLPALVYGGKTKGTTIVISPLISLMQDQVEHLLEKGISAAMVSSRGEAGQRRNTFQQLKSGELSLLYVSPEMLTTNSQLRNVISSLYQRDCLARIVIDEAHCVSSWGHDFRPDYKQLGQFKKDYPNVPLMALTATANERVRLDVAFNLNITGCALFTQSFNRPNLYYEVRDKQRDVLEEIKELMQVKYPGKSGIVYCHSKNSCEETATKLNRLGLKVTYYHAGMDPEERVQVQIGWQEGRYQAICATVAFGMGIDKADVRFVVHYTLPRNLEGYYQETGRAGRDGLPSECILYYAYRDATSIMTMIDRDKDIDYDTKEKQRTFLKQVLQYCENQTDCRRHQVLQYFNEKFDSKDCRNQCDNCRIAAVCEFETRDITEITKDIIRTILAIQDDNVTMLHCMDVFRGARTAKIQGAGHNNAPGYAAGKDVERTDMERIFHHLVAQSILKESAIVNRSGYAASYLRAGSRAIFFLSGTERLSLTFLKGGGAKKSKPPPKPVNSAPDATVSKSKATKSKPTKALNKTSRPRFGMAKGQYRRINKTATTTSFRSRTL</sequence>
<accession>A0AAD7R0B0</accession>
<evidence type="ECO:0000256" key="9">
    <source>
        <dbReference type="ARBA" id="ARBA00023204"/>
    </source>
</evidence>
<dbReference type="PROSITE" id="PS51194">
    <property type="entry name" value="HELICASE_CTER"/>
    <property type="match status" value="1"/>
</dbReference>
<evidence type="ECO:0000256" key="5">
    <source>
        <dbReference type="ARBA" id="ARBA00022801"/>
    </source>
</evidence>
<dbReference type="InterPro" id="IPR001650">
    <property type="entry name" value="Helicase_C-like"/>
</dbReference>
<evidence type="ECO:0000256" key="1">
    <source>
        <dbReference type="ARBA" id="ARBA00004123"/>
    </source>
</evidence>
<dbReference type="GO" id="GO:0043138">
    <property type="term" value="F:3'-5' DNA helicase activity"/>
    <property type="evidence" value="ECO:0007669"/>
    <property type="project" value="UniProtKB-EC"/>
</dbReference>
<dbReference type="InterPro" id="IPR004589">
    <property type="entry name" value="DNA_helicase_ATP-dep_RecQ"/>
</dbReference>
<evidence type="ECO:0000256" key="4">
    <source>
        <dbReference type="ARBA" id="ARBA00022763"/>
    </source>
</evidence>
<dbReference type="GO" id="GO:0005737">
    <property type="term" value="C:cytoplasm"/>
    <property type="evidence" value="ECO:0007669"/>
    <property type="project" value="TreeGrafter"/>
</dbReference>
<evidence type="ECO:0000256" key="15">
    <source>
        <dbReference type="SAM" id="MobiDB-lite"/>
    </source>
</evidence>
<feature type="domain" description="Helicase ATP-binding" evidence="16">
    <location>
        <begin position="550"/>
        <end position="727"/>
    </location>
</feature>
<keyword evidence="7" id="KW-0067">ATP-binding</keyword>
<dbReference type="Gene3D" id="1.10.10.10">
    <property type="entry name" value="Winged helix-like DNA-binding domain superfamily/Winged helix DNA-binding domain"/>
    <property type="match status" value="1"/>
</dbReference>
<keyword evidence="8" id="KW-0238">DNA-binding</keyword>
<keyword evidence="11" id="KW-0539">Nucleus</keyword>
<evidence type="ECO:0000256" key="3">
    <source>
        <dbReference type="ARBA" id="ARBA00022741"/>
    </source>
</evidence>
<dbReference type="Pfam" id="PF00271">
    <property type="entry name" value="Helicase_C"/>
    <property type="match status" value="1"/>
</dbReference>
<dbReference type="GO" id="GO:0016787">
    <property type="term" value="F:hydrolase activity"/>
    <property type="evidence" value="ECO:0007669"/>
    <property type="project" value="UniProtKB-KW"/>
</dbReference>
<comment type="similarity">
    <text evidence="2">Belongs to the helicase family. RecQ subfamily.</text>
</comment>
<dbReference type="SUPFAM" id="SSF52540">
    <property type="entry name" value="P-loop containing nucleoside triphosphate hydrolases"/>
    <property type="match status" value="1"/>
</dbReference>
<dbReference type="GO" id="GO:0000724">
    <property type="term" value="P:double-strand break repair via homologous recombination"/>
    <property type="evidence" value="ECO:0007669"/>
    <property type="project" value="TreeGrafter"/>
</dbReference>
<dbReference type="InterPro" id="IPR002464">
    <property type="entry name" value="DNA/RNA_helicase_DEAH_CS"/>
</dbReference>
<evidence type="ECO:0000256" key="10">
    <source>
        <dbReference type="ARBA" id="ARBA00023235"/>
    </source>
</evidence>
<dbReference type="SMART" id="SM00487">
    <property type="entry name" value="DEXDc"/>
    <property type="match status" value="1"/>
</dbReference>
<keyword evidence="9" id="KW-0234">DNA repair</keyword>
<evidence type="ECO:0000256" key="7">
    <source>
        <dbReference type="ARBA" id="ARBA00022840"/>
    </source>
</evidence>
<dbReference type="GO" id="GO:0005524">
    <property type="term" value="F:ATP binding"/>
    <property type="evidence" value="ECO:0007669"/>
    <property type="project" value="UniProtKB-KW"/>
</dbReference>
<comment type="catalytic activity">
    <reaction evidence="12">
        <text>Couples ATP hydrolysis with the unwinding of duplex DNA by translocating in the 3'-5' direction.</text>
        <dbReference type="EC" id="5.6.2.4"/>
    </reaction>
</comment>
<dbReference type="AlphaFoldDB" id="A0AAD7R0B0"/>
<evidence type="ECO:0000256" key="13">
    <source>
        <dbReference type="ARBA" id="ARBA00034808"/>
    </source>
</evidence>
<feature type="compositionally biased region" description="Basic and acidic residues" evidence="15">
    <location>
        <begin position="149"/>
        <end position="167"/>
    </location>
</feature>
<feature type="region of interest" description="Disordered" evidence="15">
    <location>
        <begin position="1058"/>
        <end position="1107"/>
    </location>
</feature>
<feature type="region of interest" description="Disordered" evidence="15">
    <location>
        <begin position="148"/>
        <end position="183"/>
    </location>
</feature>
<organism evidence="18 19">
    <name type="scientific">Lipomyces tetrasporus</name>
    <dbReference type="NCBI Taxonomy" id="54092"/>
    <lineage>
        <taxon>Eukaryota</taxon>
        <taxon>Fungi</taxon>
        <taxon>Dikarya</taxon>
        <taxon>Ascomycota</taxon>
        <taxon>Saccharomycotina</taxon>
        <taxon>Lipomycetes</taxon>
        <taxon>Lipomycetales</taxon>
        <taxon>Lipomycetaceae</taxon>
        <taxon>Lipomyces</taxon>
    </lineage>
</organism>
<feature type="domain" description="Helicase C-terminal" evidence="17">
    <location>
        <begin position="745"/>
        <end position="898"/>
    </location>
</feature>
<dbReference type="FunFam" id="3.40.50.300:FF:000340">
    <property type="entry name" value="Bloom syndrome, RecQ helicase"/>
    <property type="match status" value="1"/>
</dbReference>
<dbReference type="PANTHER" id="PTHR13710">
    <property type="entry name" value="DNA HELICASE RECQ FAMILY MEMBER"/>
    <property type="match status" value="1"/>
</dbReference>
<gene>
    <name evidence="18" type="ORF">POJ06DRAFT_264988</name>
</gene>
<dbReference type="InterPro" id="IPR027417">
    <property type="entry name" value="P-loop_NTPase"/>
</dbReference>
<keyword evidence="6" id="KW-0347">Helicase</keyword>
<dbReference type="InterPro" id="IPR018982">
    <property type="entry name" value="RQC_domain"/>
</dbReference>
<evidence type="ECO:0000256" key="11">
    <source>
        <dbReference type="ARBA" id="ARBA00023242"/>
    </source>
</evidence>
<dbReference type="FunFam" id="1.10.10.10:FF:000495">
    <property type="entry name" value="RecQ family helicase MusN"/>
    <property type="match status" value="1"/>
</dbReference>
<dbReference type="GO" id="GO:0000729">
    <property type="term" value="P:DNA double-strand break processing"/>
    <property type="evidence" value="ECO:0007669"/>
    <property type="project" value="UniProtKB-ARBA"/>
</dbReference>
<dbReference type="Proteomes" id="UP001217417">
    <property type="component" value="Unassembled WGS sequence"/>
</dbReference>
<dbReference type="Pfam" id="PF09382">
    <property type="entry name" value="RQC"/>
    <property type="match status" value="1"/>
</dbReference>
<dbReference type="GO" id="GO:0006260">
    <property type="term" value="P:DNA replication"/>
    <property type="evidence" value="ECO:0007669"/>
    <property type="project" value="InterPro"/>
</dbReference>
<dbReference type="GO" id="GO:0009378">
    <property type="term" value="F:four-way junction helicase activity"/>
    <property type="evidence" value="ECO:0007669"/>
    <property type="project" value="TreeGrafter"/>
</dbReference>
<evidence type="ECO:0000313" key="18">
    <source>
        <dbReference type="EMBL" id="KAJ8104166.1"/>
    </source>
</evidence>
<feature type="compositionally biased region" description="Basic and acidic residues" evidence="15">
    <location>
        <begin position="416"/>
        <end position="425"/>
    </location>
</feature>
<name>A0AAD7R0B0_9ASCO</name>
<evidence type="ECO:0000256" key="6">
    <source>
        <dbReference type="ARBA" id="ARBA00022806"/>
    </source>
</evidence>
<dbReference type="InterPro" id="IPR011545">
    <property type="entry name" value="DEAD/DEAH_box_helicase_dom"/>
</dbReference>
<dbReference type="InterPro" id="IPR036390">
    <property type="entry name" value="WH_DNA-bd_sf"/>
</dbReference>
<evidence type="ECO:0000313" key="19">
    <source>
        <dbReference type="Proteomes" id="UP001217417"/>
    </source>
</evidence>
<dbReference type="Pfam" id="PF16124">
    <property type="entry name" value="RecQ_Zn_bind"/>
    <property type="match status" value="1"/>
</dbReference>
<dbReference type="PROSITE" id="PS51192">
    <property type="entry name" value="HELICASE_ATP_BIND_1"/>
    <property type="match status" value="1"/>
</dbReference>
<dbReference type="EMBL" id="JARPMG010000001">
    <property type="protein sequence ID" value="KAJ8104166.1"/>
    <property type="molecule type" value="Genomic_DNA"/>
</dbReference>
<keyword evidence="4" id="KW-0227">DNA damage</keyword>
<comment type="catalytic activity">
    <reaction evidence="14">
        <text>ATP + H2O = ADP + phosphate + H(+)</text>
        <dbReference type="Rhea" id="RHEA:13065"/>
        <dbReference type="ChEBI" id="CHEBI:15377"/>
        <dbReference type="ChEBI" id="CHEBI:15378"/>
        <dbReference type="ChEBI" id="CHEBI:30616"/>
        <dbReference type="ChEBI" id="CHEBI:43474"/>
        <dbReference type="ChEBI" id="CHEBI:456216"/>
    </reaction>
</comment>
<dbReference type="InterPro" id="IPR014001">
    <property type="entry name" value="Helicase_ATP-bd"/>
</dbReference>
<evidence type="ECO:0000256" key="8">
    <source>
        <dbReference type="ARBA" id="ARBA00023125"/>
    </source>
</evidence>
<dbReference type="InterPro" id="IPR036388">
    <property type="entry name" value="WH-like_DNA-bd_sf"/>
</dbReference>
<dbReference type="GO" id="GO:0031573">
    <property type="term" value="P:mitotic intra-S DNA damage checkpoint signaling"/>
    <property type="evidence" value="ECO:0007669"/>
    <property type="project" value="UniProtKB-ARBA"/>
</dbReference>
<keyword evidence="19" id="KW-1185">Reference proteome</keyword>
<dbReference type="EC" id="5.6.2.4" evidence="13"/>
<dbReference type="GO" id="GO:0006312">
    <property type="term" value="P:mitotic recombination"/>
    <property type="evidence" value="ECO:0007669"/>
    <property type="project" value="UniProtKB-ARBA"/>
</dbReference>
<proteinExistence type="inferred from homology"/>
<dbReference type="SMART" id="SM00956">
    <property type="entry name" value="RQC"/>
    <property type="match status" value="1"/>
</dbReference>
<dbReference type="CDD" id="cd18794">
    <property type="entry name" value="SF2_C_RecQ"/>
    <property type="match status" value="1"/>
</dbReference>
<evidence type="ECO:0000259" key="17">
    <source>
        <dbReference type="PROSITE" id="PS51194"/>
    </source>
</evidence>
<dbReference type="SUPFAM" id="SSF46785">
    <property type="entry name" value="Winged helix' DNA-binding domain"/>
    <property type="match status" value="1"/>
</dbReference>
<comment type="caution">
    <text evidence="18">The sequence shown here is derived from an EMBL/GenBank/DDBJ whole genome shotgun (WGS) entry which is preliminary data.</text>
</comment>
<dbReference type="SMART" id="SM00490">
    <property type="entry name" value="HELICc"/>
    <property type="match status" value="1"/>
</dbReference>
<reference evidence="18" key="1">
    <citation type="submission" date="2023-03" db="EMBL/GenBank/DDBJ databases">
        <title>Near-Complete genome sequence of Lipomyces tetrasporous NRRL Y-64009, an oleaginous yeast capable of growing on lignocellulosic hydrolysates.</title>
        <authorList>
            <consortium name="Lawrence Berkeley National Laboratory"/>
            <person name="Jagtap S.S."/>
            <person name="Liu J.-J."/>
            <person name="Walukiewicz H.E."/>
            <person name="Pangilinan J."/>
            <person name="Lipzen A."/>
            <person name="Ahrendt S."/>
            <person name="Koriabine M."/>
            <person name="Cobaugh K."/>
            <person name="Salamov A."/>
            <person name="Yoshinaga Y."/>
            <person name="Ng V."/>
            <person name="Daum C."/>
            <person name="Grigoriev I.V."/>
            <person name="Slininger P.J."/>
            <person name="Dien B.S."/>
            <person name="Jin Y.-S."/>
            <person name="Rao C.V."/>
        </authorList>
    </citation>
    <scope>NUCLEOTIDE SEQUENCE</scope>
    <source>
        <strain evidence="18">NRRL Y-64009</strain>
    </source>
</reference>
<dbReference type="GO" id="GO:0003677">
    <property type="term" value="F:DNA binding"/>
    <property type="evidence" value="ECO:0007669"/>
    <property type="project" value="UniProtKB-KW"/>
</dbReference>
<dbReference type="RefSeq" id="XP_056047616.1">
    <property type="nucleotide sequence ID" value="XM_056189037.1"/>
</dbReference>
<keyword evidence="10" id="KW-0413">Isomerase</keyword>
<keyword evidence="3" id="KW-0547">Nucleotide-binding</keyword>
<protein>
    <recommendedName>
        <fullName evidence="13">DNA 3'-5' helicase</fullName>
        <ecNumber evidence="13">5.6.2.4</ecNumber>
    </recommendedName>
</protein>
<dbReference type="GO" id="GO:0031422">
    <property type="term" value="C:RecQ family helicase-topoisomerase III complex"/>
    <property type="evidence" value="ECO:0007669"/>
    <property type="project" value="UniProtKB-ARBA"/>
</dbReference>
<dbReference type="InterPro" id="IPR032284">
    <property type="entry name" value="RecQ_Zn-bd"/>
</dbReference>
<dbReference type="Pfam" id="PF00270">
    <property type="entry name" value="DEAD"/>
    <property type="match status" value="1"/>
</dbReference>
<evidence type="ECO:0000259" key="16">
    <source>
        <dbReference type="PROSITE" id="PS51192"/>
    </source>
</evidence>
<dbReference type="GO" id="GO:0005634">
    <property type="term" value="C:nucleus"/>
    <property type="evidence" value="ECO:0007669"/>
    <property type="project" value="UniProtKB-SubCell"/>
</dbReference>
<dbReference type="FunFam" id="3.40.50.300:FF:000296">
    <property type="entry name" value="ATP-dependent DNA helicase RecQ"/>
    <property type="match status" value="1"/>
</dbReference>
<dbReference type="PANTHER" id="PTHR13710:SF153">
    <property type="entry name" value="RECQ-LIKE DNA HELICASE BLM"/>
    <property type="match status" value="1"/>
</dbReference>
<dbReference type="Gene3D" id="3.40.50.300">
    <property type="entry name" value="P-loop containing nucleotide triphosphate hydrolases"/>
    <property type="match status" value="2"/>
</dbReference>
<evidence type="ECO:0000256" key="2">
    <source>
        <dbReference type="ARBA" id="ARBA00005446"/>
    </source>
</evidence>
<keyword evidence="5" id="KW-0378">Hydrolase</keyword>
<dbReference type="PROSITE" id="PS00690">
    <property type="entry name" value="DEAH_ATP_HELICASE"/>
    <property type="match status" value="1"/>
</dbReference>
<dbReference type="NCBIfam" id="TIGR00614">
    <property type="entry name" value="recQ_fam"/>
    <property type="match status" value="1"/>
</dbReference>
<dbReference type="CDD" id="cd17920">
    <property type="entry name" value="DEXHc_RecQ"/>
    <property type="match status" value="1"/>
</dbReference>